<dbReference type="Proteomes" id="UP000887565">
    <property type="component" value="Unplaced"/>
</dbReference>
<organism evidence="1 2">
    <name type="scientific">Romanomermis culicivorax</name>
    <name type="common">Nematode worm</name>
    <dbReference type="NCBI Taxonomy" id="13658"/>
    <lineage>
        <taxon>Eukaryota</taxon>
        <taxon>Metazoa</taxon>
        <taxon>Ecdysozoa</taxon>
        <taxon>Nematoda</taxon>
        <taxon>Enoplea</taxon>
        <taxon>Dorylaimia</taxon>
        <taxon>Mermithida</taxon>
        <taxon>Mermithoidea</taxon>
        <taxon>Mermithidae</taxon>
        <taxon>Romanomermis</taxon>
    </lineage>
</organism>
<proteinExistence type="predicted"/>
<reference evidence="2" key="1">
    <citation type="submission" date="2022-11" db="UniProtKB">
        <authorList>
            <consortium name="WormBaseParasite"/>
        </authorList>
    </citation>
    <scope>IDENTIFICATION</scope>
</reference>
<dbReference type="WBParaSite" id="nRc.2.0.1.t24455-RA">
    <property type="protein sequence ID" value="nRc.2.0.1.t24455-RA"/>
    <property type="gene ID" value="nRc.2.0.1.g24455"/>
</dbReference>
<name>A0A915JF67_ROMCU</name>
<dbReference type="AlphaFoldDB" id="A0A915JF67"/>
<protein>
    <submittedName>
        <fullName evidence="2">Uncharacterized protein</fullName>
    </submittedName>
</protein>
<keyword evidence="1" id="KW-1185">Reference proteome</keyword>
<evidence type="ECO:0000313" key="2">
    <source>
        <dbReference type="WBParaSite" id="nRc.2.0.1.t24455-RA"/>
    </source>
</evidence>
<sequence length="124" mass="13816">MGSHGKMLNETTANISASKAIPLSLHQPTSRPTLKISVANTIGDHTMERHPKEVRIIPVAQGPIFMEVTLLPAQMILFRIPMYVFETFIDTSKTGPHYSPWSAATTPLSFPSMELMTGRKYMPF</sequence>
<accession>A0A915JF67</accession>
<evidence type="ECO:0000313" key="1">
    <source>
        <dbReference type="Proteomes" id="UP000887565"/>
    </source>
</evidence>